<dbReference type="InterPro" id="IPR036028">
    <property type="entry name" value="SH3-like_dom_sf"/>
</dbReference>
<proteinExistence type="predicted"/>
<feature type="domain" description="SH3" evidence="4">
    <location>
        <begin position="5"/>
        <end position="66"/>
    </location>
</feature>
<dbReference type="InterPro" id="IPR052557">
    <property type="entry name" value="CAP/Cytokinesis_protein"/>
</dbReference>
<dbReference type="RefSeq" id="XP_003866451.1">
    <property type="nucleotide sequence ID" value="XM_003866403.1"/>
</dbReference>
<feature type="region of interest" description="Disordered" evidence="3">
    <location>
        <begin position="300"/>
        <end position="348"/>
    </location>
</feature>
<evidence type="ECO:0000313" key="5">
    <source>
        <dbReference type="EMBL" id="CCG21011.1"/>
    </source>
</evidence>
<dbReference type="Pfam" id="PF24584">
    <property type="entry name" value="Ig_CYK3_C"/>
    <property type="match status" value="1"/>
</dbReference>
<dbReference type="SMART" id="SM00326">
    <property type="entry name" value="SH3"/>
    <property type="match status" value="1"/>
</dbReference>
<feature type="region of interest" description="Disordered" evidence="3">
    <location>
        <begin position="67"/>
        <end position="90"/>
    </location>
</feature>
<keyword evidence="6" id="KW-1185">Reference proteome</keyword>
<dbReference type="KEGG" id="cot:CORT_0A06240"/>
<accession>H8WY64</accession>
<feature type="region of interest" description="Disordered" evidence="3">
    <location>
        <begin position="113"/>
        <end position="159"/>
    </location>
</feature>
<dbReference type="GeneID" id="14538029"/>
<name>H8WY64_CANO9</name>
<feature type="compositionally biased region" description="Polar residues" evidence="3">
    <location>
        <begin position="404"/>
        <end position="423"/>
    </location>
</feature>
<protein>
    <submittedName>
        <fullName evidence="5">Cyk3 protein</fullName>
    </submittedName>
</protein>
<sequence length="1099" mass="125624">MTLPPLPFKVKTTVSWPGEESGDLGFVENELIQVFSIVDESWWSGKLRRNGAEGIFPREYVTIMEDDASRTPPSGMGTPTKKRQMGGSTMSVDRIQKQPSNAMLNYKMGDVASPSRGSYDRMNQSFEGTSSSMKSSSAYISQGSNNKLSHQQQSQLQRDRDTEIEYFKRMQHQLKQQEQQLNNYKLYKSTSDLNRNVMMSPPRDMAHSQPYPHGHSYKSNSYADVKSANMAHKQQYKERLMQQYQQQQKQMHYGSHPSLPLSPNAISSKQRIKTPREQEFVKEYEEIARKRAELEYELQKLKRTDQPARSQGQKTPSSPSKYKSSSRTKDEFSIGSYDSIDERQRCSRDDLSKKMSNYVTDEEEEMVRGEHGEQVMLNYVSSSNMFRRGDESPPPPPPPKHLTPSKSQISSGVNNDMSSNSQMRIPFDSDDFRASGHQGNAMGSINNDDDYYRLYMQHEELKNSIKSLQSDVMNLSELSATSAGSFMRHKYEKDLQQSQSRMKGMAINEDIYDSTMVEEDAEYDDLGVESKSDVMSAVFEDKKKANGNIFKKLLKRSTQEQLNPIEQRLQRQDEIDLVSYKMDINRMNSLTSKEKQGRTKRVVKSEANLIVKPLDYISEINTNETTGFNQGSGECATDDDNNDFLDLSSMPMSKIDAFIANYDIRYDLNDFISDVSVKFHNSELEKIRCVLLHMCKFHVIEEEGEGGGGHATAGISQVKPKLKEVQSKGEASIFQINYIFKKILDALRIPCEVVLGFWKKPNEFYHNEQYVINHCWLSVLVEDKFRLIDIYNFENPSICNLQDVGYNEFYFLAQPLSLVSTHIPSIIDLQHVTPPIDPSIAFYLPRTYSGFYANELSFHNFNNALTRLKDLEICELELYVPTDVELFTLVKTSKLTTNDLSLCQIKWVNHRRMAKIKAILPKNESIGVLQIFAGPKGLQKHFDNIHQLSIVIPLTHQGSNRQTKFVQRFPTVQSQLNDLYIVKPQANKLLLKTTYQFQIEQYPSQGLRHAHELSSSLPDFKIVIESPSGKYFKLTRDEDEIDHAGGDGRITGSFPKPFGVYSSNIKCSELGVYRGLVIGDNGNSWYVFAQWESVQSLGV</sequence>
<dbReference type="PROSITE" id="PS50002">
    <property type="entry name" value="SH3"/>
    <property type="match status" value="1"/>
</dbReference>
<dbReference type="GO" id="GO:0030447">
    <property type="term" value="P:filamentous growth"/>
    <property type="evidence" value="ECO:0007669"/>
    <property type="project" value="UniProtKB-ARBA"/>
</dbReference>
<dbReference type="Proteomes" id="UP000005018">
    <property type="component" value="Chromosome 1"/>
</dbReference>
<evidence type="ECO:0000256" key="3">
    <source>
        <dbReference type="SAM" id="MobiDB-lite"/>
    </source>
</evidence>
<evidence type="ECO:0000259" key="4">
    <source>
        <dbReference type="PROSITE" id="PS50002"/>
    </source>
</evidence>
<dbReference type="Gene3D" id="2.30.30.40">
    <property type="entry name" value="SH3 Domains"/>
    <property type="match status" value="1"/>
</dbReference>
<dbReference type="eggNOG" id="KOG4575">
    <property type="taxonomic scope" value="Eukaryota"/>
</dbReference>
<dbReference type="InterPro" id="IPR001452">
    <property type="entry name" value="SH3_domain"/>
</dbReference>
<dbReference type="OrthoDB" id="6129702at2759"/>
<dbReference type="GO" id="GO:0110085">
    <property type="term" value="C:mitotic actomyosin contractile ring"/>
    <property type="evidence" value="ECO:0007669"/>
    <property type="project" value="TreeGrafter"/>
</dbReference>
<dbReference type="GO" id="GO:0140278">
    <property type="term" value="P:mitotic division septum assembly"/>
    <property type="evidence" value="ECO:0007669"/>
    <property type="project" value="TreeGrafter"/>
</dbReference>
<feature type="compositionally biased region" description="Low complexity" evidence="3">
    <location>
        <begin position="125"/>
        <end position="142"/>
    </location>
</feature>
<dbReference type="PANTHER" id="PTHR46333">
    <property type="entry name" value="CYTOKINESIS PROTEIN 3"/>
    <property type="match status" value="1"/>
</dbReference>
<dbReference type="EMBL" id="HE681719">
    <property type="protein sequence ID" value="CCG21011.1"/>
    <property type="molecule type" value="Genomic_DNA"/>
</dbReference>
<dbReference type="SUPFAM" id="SSF50044">
    <property type="entry name" value="SH3-domain"/>
    <property type="match status" value="1"/>
</dbReference>
<feature type="region of interest" description="Disordered" evidence="3">
    <location>
        <begin position="354"/>
        <end position="373"/>
    </location>
</feature>
<dbReference type="AlphaFoldDB" id="H8WY64"/>
<dbReference type="HOGENOM" id="CLU_008674_0_0_1"/>
<keyword evidence="1 2" id="KW-0728">SH3 domain</keyword>
<reference evidence="5 6" key="1">
    <citation type="journal article" date="2012" name="PLoS ONE">
        <title>Sequence and analysis of the genome of the pathogenic yeast Candida orthopsilosis.</title>
        <authorList>
            <person name="Riccombeni A."/>
            <person name="Vidanes G."/>
            <person name="Proux-Wera E."/>
            <person name="Wolfe K.H."/>
            <person name="Butler G."/>
        </authorList>
    </citation>
    <scope>NUCLEOTIDE SEQUENCE [LARGE SCALE GENOMIC DNA]</scope>
    <source>
        <strain evidence="5 6">Co 90-125</strain>
    </source>
</reference>
<evidence type="ECO:0000256" key="1">
    <source>
        <dbReference type="ARBA" id="ARBA00022443"/>
    </source>
</evidence>
<feature type="region of interest" description="Disordered" evidence="3">
    <location>
        <begin position="385"/>
        <end position="425"/>
    </location>
</feature>
<feature type="region of interest" description="Disordered" evidence="3">
    <location>
        <begin position="251"/>
        <end position="277"/>
    </location>
</feature>
<organism evidence="5 6">
    <name type="scientific">Candida orthopsilosis (strain 90-125)</name>
    <name type="common">Yeast</name>
    <dbReference type="NCBI Taxonomy" id="1136231"/>
    <lineage>
        <taxon>Eukaryota</taxon>
        <taxon>Fungi</taxon>
        <taxon>Dikarya</taxon>
        <taxon>Ascomycota</taxon>
        <taxon>Saccharomycotina</taxon>
        <taxon>Pichiomycetes</taxon>
        <taxon>Debaryomycetaceae</taxon>
        <taxon>Candida/Lodderomyces clade</taxon>
        <taxon>Candida</taxon>
    </lineage>
</organism>
<dbReference type="PANTHER" id="PTHR46333:SF2">
    <property type="entry name" value="CYTOKINESIS PROTEIN 3"/>
    <property type="match status" value="1"/>
</dbReference>
<feature type="compositionally biased region" description="Pro residues" evidence="3">
    <location>
        <begin position="392"/>
        <end position="401"/>
    </location>
</feature>
<feature type="compositionally biased region" description="Low complexity" evidence="3">
    <location>
        <begin position="314"/>
        <end position="325"/>
    </location>
</feature>
<feature type="compositionally biased region" description="Polar residues" evidence="3">
    <location>
        <begin position="143"/>
        <end position="156"/>
    </location>
</feature>
<dbReference type="Pfam" id="PF00018">
    <property type="entry name" value="SH3_1"/>
    <property type="match status" value="1"/>
</dbReference>
<evidence type="ECO:0000313" key="6">
    <source>
        <dbReference type="Proteomes" id="UP000005018"/>
    </source>
</evidence>
<gene>
    <name evidence="5" type="ORF">CORT_0A06240</name>
</gene>
<dbReference type="InterPro" id="IPR056409">
    <property type="entry name" value="Ig_CYK3_C"/>
</dbReference>
<evidence type="ECO:0000256" key="2">
    <source>
        <dbReference type="PROSITE-ProRule" id="PRU00192"/>
    </source>
</evidence>